<dbReference type="AlphaFoldDB" id="A0A0R3KN14"/>
<proteinExistence type="predicted"/>
<dbReference type="Proteomes" id="UP000051913">
    <property type="component" value="Unassembled WGS sequence"/>
</dbReference>
<sequence>MHFEQLEIKIGLPPFDTAKHEVAATRSGRVLAHAPHQQGLLKSVEETRASAGFNRQRAAHCINQDENIRYRLEIPAKDSD</sequence>
<evidence type="ECO:0000313" key="2">
    <source>
        <dbReference type="Proteomes" id="UP000051913"/>
    </source>
</evidence>
<reference evidence="1 2" key="1">
    <citation type="submission" date="2014-03" db="EMBL/GenBank/DDBJ databases">
        <title>Bradyrhizobium valentinum sp. nov., isolated from effective nodules of Lupinus mariae-josephae, a lupine endemic of basic-lime soils in Eastern Spain.</title>
        <authorList>
            <person name="Duran D."/>
            <person name="Rey L."/>
            <person name="Navarro A."/>
            <person name="Busquets A."/>
            <person name="Imperial J."/>
            <person name="Ruiz-Argueso T."/>
        </authorList>
    </citation>
    <scope>NUCLEOTIDE SEQUENCE [LARGE SCALE GENOMIC DNA]</scope>
    <source>
        <strain evidence="1 2">LmjM3</strain>
    </source>
</reference>
<accession>A0A0R3KN14</accession>
<protein>
    <submittedName>
        <fullName evidence="1">Uncharacterized protein</fullName>
    </submittedName>
</protein>
<keyword evidence="2" id="KW-1185">Reference proteome</keyword>
<comment type="caution">
    <text evidence="1">The sequence shown here is derived from an EMBL/GenBank/DDBJ whole genome shotgun (WGS) entry which is preliminary data.</text>
</comment>
<evidence type="ECO:0000313" key="1">
    <source>
        <dbReference type="EMBL" id="KRQ97072.1"/>
    </source>
</evidence>
<dbReference type="EMBL" id="LLXX01000187">
    <property type="protein sequence ID" value="KRQ97072.1"/>
    <property type="molecule type" value="Genomic_DNA"/>
</dbReference>
<gene>
    <name evidence="1" type="ORF">CP49_28885</name>
</gene>
<name>A0A0R3KN14_9BRAD</name>
<dbReference type="STRING" id="1518501.CQ10_36330"/>
<organism evidence="1 2">
    <name type="scientific">Bradyrhizobium valentinum</name>
    <dbReference type="NCBI Taxonomy" id="1518501"/>
    <lineage>
        <taxon>Bacteria</taxon>
        <taxon>Pseudomonadati</taxon>
        <taxon>Pseudomonadota</taxon>
        <taxon>Alphaproteobacteria</taxon>
        <taxon>Hyphomicrobiales</taxon>
        <taxon>Nitrobacteraceae</taxon>
        <taxon>Bradyrhizobium</taxon>
    </lineage>
</organism>